<keyword evidence="2" id="KW-0255">Endonuclease</keyword>
<gene>
    <name evidence="2" type="ORF">LI90_2851</name>
</gene>
<dbReference type="PANTHER" id="PTHR37291:SF1">
    <property type="entry name" value="TYPE IV METHYL-DIRECTED RESTRICTION ENZYME ECOKMCRB SUBUNIT"/>
    <property type="match status" value="1"/>
</dbReference>
<comment type="caution">
    <text evidence="2">The sequence shown here is derived from an EMBL/GenBank/DDBJ whole genome shotgun (WGS) entry which is preliminary data.</text>
</comment>
<dbReference type="SMART" id="SM00382">
    <property type="entry name" value="AAA"/>
    <property type="match status" value="1"/>
</dbReference>
<feature type="domain" description="AAA+ ATPase" evidence="1">
    <location>
        <begin position="421"/>
        <end position="589"/>
    </location>
</feature>
<dbReference type="InterPro" id="IPR011704">
    <property type="entry name" value="ATPase_dyneun-rel_AAA"/>
</dbReference>
<proteinExistence type="predicted"/>
<keyword evidence="2" id="KW-0378">Hydrolase</keyword>
<dbReference type="Gene3D" id="3.40.50.300">
    <property type="entry name" value="P-loop containing nucleotide triphosphate hydrolases"/>
    <property type="match status" value="1"/>
</dbReference>
<dbReference type="PATRIC" id="fig|1469144.10.peg.3083"/>
<dbReference type="PANTHER" id="PTHR37291">
    <property type="entry name" value="5-METHYLCYTOSINE-SPECIFIC RESTRICTION ENZYME B"/>
    <property type="match status" value="1"/>
</dbReference>
<evidence type="ECO:0000313" key="2">
    <source>
        <dbReference type="EMBL" id="KWX01819.1"/>
    </source>
</evidence>
<evidence type="ECO:0000313" key="3">
    <source>
        <dbReference type="Proteomes" id="UP000070188"/>
    </source>
</evidence>
<dbReference type="RefSeq" id="WP_066888531.1">
    <property type="nucleotide sequence ID" value="NZ_LAXD01000001.1"/>
</dbReference>
<dbReference type="GO" id="GO:0004519">
    <property type="term" value="F:endonuclease activity"/>
    <property type="evidence" value="ECO:0007669"/>
    <property type="project" value="UniProtKB-KW"/>
</dbReference>
<dbReference type="CDD" id="cd00009">
    <property type="entry name" value="AAA"/>
    <property type="match status" value="1"/>
</dbReference>
<dbReference type="GO" id="GO:0005524">
    <property type="term" value="F:ATP binding"/>
    <property type="evidence" value="ECO:0007669"/>
    <property type="project" value="InterPro"/>
</dbReference>
<dbReference type="OrthoDB" id="9781481at2"/>
<sequence>MTERLAQRLRLALEILARHPDGLPQQELWRHVIERLPLDEDEQRPISTGTPYGRHAFTMSTVELVKAGWLHKERGVWHVTGVGRKALADHPDPKDFFSAKNAAYQSWNRNRDKFSRAERLIEGISEGQWVAVTDVAAITGLDPDRLVAYLQGTRPEGWHRVLDPDGSPPNAAHLSEHERQRWFHLLENEDVTVFLGRADPMRRVDPEDLRQLAAEEPEPGEEPAGPRAWLVRGSSVHGYNLVPDWLKKGYCSLSAARLRELPAGAAREQVQAAVDEDYQHASYSERGKKTTEFHAFLSRMREGDLVVTNNGARVYLGEINGPPVFTSSVDNVANLQRPVRWRNADQPLDFTDLPDEMVARLSAQHDVLDLTEFVDDLRKLLGEEQPAPPREAELPNATEELARKLFVTREWLQECIELLRDQKQLIFYGPPGTGKTYLAQHLAAHLVGSKPENVSLVQFHPAYSYEDFFEGYRPVPAKDGSGVIFERRPGPFRRLVEAADENRGQPYVLIIDEINRANLAKVFGELYFLLEYRDRSVELLYSAQGEKPFALPKNVYIIGTMNTADRSIALIDAAMRRRFAFVELHPDAPPTRDLLRRWLDGQEKVPPDVKDYVVRLFAELNARIEDRDFRIGPSYLMRESIYDKDVDAGLERVWRTKILPLLEEHHYGDGTDVHDRYGLPSLRRRIGAAGG</sequence>
<dbReference type="InterPro" id="IPR027417">
    <property type="entry name" value="P-loop_NTPase"/>
</dbReference>
<evidence type="ECO:0000259" key="1">
    <source>
        <dbReference type="SMART" id="SM00382"/>
    </source>
</evidence>
<name>A0A132MVD9_9ACTN</name>
<dbReference type="InterPro" id="IPR003593">
    <property type="entry name" value="AAA+_ATPase"/>
</dbReference>
<dbReference type="EMBL" id="LAXD01000001">
    <property type="protein sequence ID" value="KWX01819.1"/>
    <property type="molecule type" value="Genomic_DNA"/>
</dbReference>
<dbReference type="SUPFAM" id="SSF52540">
    <property type="entry name" value="P-loop containing nucleoside triphosphate hydrolases"/>
    <property type="match status" value="1"/>
</dbReference>
<keyword evidence="3" id="KW-1185">Reference proteome</keyword>
<dbReference type="GO" id="GO:0016887">
    <property type="term" value="F:ATP hydrolysis activity"/>
    <property type="evidence" value="ECO:0007669"/>
    <property type="project" value="InterPro"/>
</dbReference>
<dbReference type="Pfam" id="PF07728">
    <property type="entry name" value="AAA_5"/>
    <property type="match status" value="1"/>
</dbReference>
<accession>A0A132MVD9</accession>
<dbReference type="InterPro" id="IPR052934">
    <property type="entry name" value="Methyl-DNA_Rec/Restrict_Enz"/>
</dbReference>
<reference evidence="3" key="1">
    <citation type="submission" date="2015-04" db="EMBL/GenBank/DDBJ databases">
        <title>Physiological reanalysis, assessment of diazotrophy, and genome sequences of multiple isolates of Streptomyces thermoautotrophicus.</title>
        <authorList>
            <person name="MacKellar D.C."/>
            <person name="Lieber L."/>
            <person name="Norman J."/>
            <person name="Bolger A."/>
            <person name="Tobin C."/>
            <person name="Murray J.W."/>
            <person name="Chang R."/>
            <person name="Ford T."/>
            <person name="Nguyen P.Q."/>
            <person name="Woodward J."/>
            <person name="Permingeat H."/>
            <person name="Joshi N.S."/>
            <person name="Silver P.A."/>
            <person name="Usadel B."/>
            <person name="Rutherford A.W."/>
            <person name="Friesen M."/>
            <person name="Prell J."/>
        </authorList>
    </citation>
    <scope>NUCLEOTIDE SEQUENCE [LARGE SCALE GENOMIC DNA]</scope>
    <source>
        <strain evidence="3">H1</strain>
    </source>
</reference>
<dbReference type="STRING" id="1469144.LI90_2851"/>
<dbReference type="AlphaFoldDB" id="A0A132MVD9"/>
<organism evidence="2 3">
    <name type="scientific">Carbonactinospora thermoautotrophica</name>
    <dbReference type="NCBI Taxonomy" id="1469144"/>
    <lineage>
        <taxon>Bacteria</taxon>
        <taxon>Bacillati</taxon>
        <taxon>Actinomycetota</taxon>
        <taxon>Actinomycetes</taxon>
        <taxon>Kitasatosporales</taxon>
        <taxon>Carbonactinosporaceae</taxon>
        <taxon>Carbonactinospora</taxon>
    </lineage>
</organism>
<dbReference type="Proteomes" id="UP000070188">
    <property type="component" value="Unassembled WGS sequence"/>
</dbReference>
<protein>
    <submittedName>
        <fullName evidence="2">GTPase subunit of restriction endonuclease-like protein</fullName>
    </submittedName>
</protein>
<keyword evidence="2" id="KW-0540">Nuclease</keyword>